<keyword evidence="1" id="KW-0378">Hydrolase</keyword>
<evidence type="ECO:0000259" key="2">
    <source>
        <dbReference type="SMART" id="SM00891"/>
    </source>
</evidence>
<dbReference type="EMBL" id="MN739997">
    <property type="protein sequence ID" value="QHT82125.1"/>
    <property type="molecule type" value="Genomic_DNA"/>
</dbReference>
<accession>A0A6C0HPU1</accession>
<dbReference type="GO" id="GO:0048476">
    <property type="term" value="C:Holliday junction resolvase complex"/>
    <property type="evidence" value="ECO:0007669"/>
    <property type="project" value="TreeGrafter"/>
</dbReference>
<dbReference type="Pfam" id="PF02732">
    <property type="entry name" value="ERCC4"/>
    <property type="match status" value="1"/>
</dbReference>
<sequence>MESFLLNEAHKQRTDGIKLERVNLPLGDIVICDDLSLEKIIIERKTLADLSSSIRDGRYDEQSFRLNGADLPNHNIIYLLEGSVYTYKAFKSNIDKYALMSSMITLNHFKGFSIYRTISTDETAEYIIQLAYKLNKEKCEPYYTNKKIDTVGEGPPCIDSGANYSEAIKRTKKNNITPGNIGEIMLSQIPSVSSSVSIAVMIKYKTIQNLINCLNADKTCLNCLTTNDKNGKARKISKTSISNIIKFLVQ</sequence>
<dbReference type="GO" id="GO:0005634">
    <property type="term" value="C:nucleus"/>
    <property type="evidence" value="ECO:0007669"/>
    <property type="project" value="TreeGrafter"/>
</dbReference>
<dbReference type="GO" id="GO:0003677">
    <property type="term" value="F:DNA binding"/>
    <property type="evidence" value="ECO:0007669"/>
    <property type="project" value="InterPro"/>
</dbReference>
<dbReference type="InterPro" id="IPR011335">
    <property type="entry name" value="Restrct_endonuc-II-like"/>
</dbReference>
<dbReference type="InterPro" id="IPR033309">
    <property type="entry name" value="Mus81"/>
</dbReference>
<evidence type="ECO:0000256" key="1">
    <source>
        <dbReference type="ARBA" id="ARBA00022801"/>
    </source>
</evidence>
<proteinExistence type="predicted"/>
<dbReference type="Gene3D" id="3.40.50.10130">
    <property type="match status" value="1"/>
</dbReference>
<dbReference type="SMART" id="SM00891">
    <property type="entry name" value="ERCC4"/>
    <property type="match status" value="1"/>
</dbReference>
<feature type="domain" description="ERCC4" evidence="2">
    <location>
        <begin position="2"/>
        <end position="84"/>
    </location>
</feature>
<dbReference type="GO" id="GO:0008821">
    <property type="term" value="F:crossover junction DNA endonuclease activity"/>
    <property type="evidence" value="ECO:0007669"/>
    <property type="project" value="InterPro"/>
</dbReference>
<protein>
    <recommendedName>
        <fullName evidence="2">ERCC4 domain-containing protein</fullName>
    </recommendedName>
</protein>
<dbReference type="GO" id="GO:0000712">
    <property type="term" value="P:resolution of meiotic recombination intermediates"/>
    <property type="evidence" value="ECO:0007669"/>
    <property type="project" value="TreeGrafter"/>
</dbReference>
<reference evidence="3" key="1">
    <citation type="journal article" date="2020" name="Nature">
        <title>Giant virus diversity and host interactions through global metagenomics.</title>
        <authorList>
            <person name="Schulz F."/>
            <person name="Roux S."/>
            <person name="Paez-Espino D."/>
            <person name="Jungbluth S."/>
            <person name="Walsh D.A."/>
            <person name="Denef V.J."/>
            <person name="McMahon K.D."/>
            <person name="Konstantinidis K.T."/>
            <person name="Eloe-Fadrosh E.A."/>
            <person name="Kyrpides N.C."/>
            <person name="Woyke T."/>
        </authorList>
    </citation>
    <scope>NUCLEOTIDE SEQUENCE</scope>
    <source>
        <strain evidence="3">GVMAG-M-3300023184-161</strain>
    </source>
</reference>
<name>A0A6C0HPU1_9ZZZZ</name>
<dbReference type="GO" id="GO:0006308">
    <property type="term" value="P:DNA catabolic process"/>
    <property type="evidence" value="ECO:0007669"/>
    <property type="project" value="InterPro"/>
</dbReference>
<dbReference type="PANTHER" id="PTHR13451:SF0">
    <property type="entry name" value="CROSSOVER JUNCTION ENDONUCLEASE MUS81"/>
    <property type="match status" value="1"/>
</dbReference>
<dbReference type="SUPFAM" id="SSF52980">
    <property type="entry name" value="Restriction endonuclease-like"/>
    <property type="match status" value="1"/>
</dbReference>
<dbReference type="GO" id="GO:0031573">
    <property type="term" value="P:mitotic intra-S DNA damage checkpoint signaling"/>
    <property type="evidence" value="ECO:0007669"/>
    <property type="project" value="TreeGrafter"/>
</dbReference>
<dbReference type="PANTHER" id="PTHR13451">
    <property type="entry name" value="CLASS II CROSSOVER JUNCTION ENDONUCLEASE MUS81"/>
    <property type="match status" value="1"/>
</dbReference>
<dbReference type="GO" id="GO:0048257">
    <property type="term" value="F:3'-flap endonuclease activity"/>
    <property type="evidence" value="ECO:0007669"/>
    <property type="project" value="TreeGrafter"/>
</dbReference>
<organism evidence="3">
    <name type="scientific">viral metagenome</name>
    <dbReference type="NCBI Taxonomy" id="1070528"/>
    <lineage>
        <taxon>unclassified sequences</taxon>
        <taxon>metagenomes</taxon>
        <taxon>organismal metagenomes</taxon>
    </lineage>
</organism>
<evidence type="ECO:0000313" key="3">
    <source>
        <dbReference type="EMBL" id="QHT82125.1"/>
    </source>
</evidence>
<dbReference type="GO" id="GO:0000727">
    <property type="term" value="P:double-strand break repair via break-induced replication"/>
    <property type="evidence" value="ECO:0007669"/>
    <property type="project" value="TreeGrafter"/>
</dbReference>
<dbReference type="AlphaFoldDB" id="A0A6C0HPU1"/>
<dbReference type="InterPro" id="IPR006166">
    <property type="entry name" value="ERCC4_domain"/>
</dbReference>